<dbReference type="STRING" id="1120923.SAMN02746095_03226"/>
<dbReference type="InterPro" id="IPR036380">
    <property type="entry name" value="Isochorismatase-like_sf"/>
</dbReference>
<dbReference type="InterPro" id="IPR050272">
    <property type="entry name" value="Isochorismatase-like_hydrls"/>
</dbReference>
<dbReference type="SUPFAM" id="SSF52499">
    <property type="entry name" value="Isochorismatase-like hydrolases"/>
    <property type="match status" value="1"/>
</dbReference>
<feature type="domain" description="Isochorismatase-like" evidence="2">
    <location>
        <begin position="17"/>
        <end position="206"/>
    </location>
</feature>
<comment type="caution">
    <text evidence="3">The sequence shown here is derived from an EMBL/GenBank/DDBJ whole genome shotgun (WGS) entry which is preliminary data.</text>
</comment>
<protein>
    <submittedName>
        <fullName evidence="3">Isochorismatase</fullName>
    </submittedName>
</protein>
<dbReference type="Gene3D" id="3.40.50.850">
    <property type="entry name" value="Isochorismatase-like"/>
    <property type="match status" value="1"/>
</dbReference>
<evidence type="ECO:0000313" key="4">
    <source>
        <dbReference type="Proteomes" id="UP000032668"/>
    </source>
</evidence>
<dbReference type="GO" id="GO:0016787">
    <property type="term" value="F:hydrolase activity"/>
    <property type="evidence" value="ECO:0007669"/>
    <property type="project" value="UniProtKB-KW"/>
</dbReference>
<gene>
    <name evidence="3" type="ORF">Aam_091_019</name>
</gene>
<evidence type="ECO:0000259" key="2">
    <source>
        <dbReference type="Pfam" id="PF00857"/>
    </source>
</evidence>
<dbReference type="Pfam" id="PF00857">
    <property type="entry name" value="Isochorismatase"/>
    <property type="match status" value="1"/>
</dbReference>
<dbReference type="InterPro" id="IPR000868">
    <property type="entry name" value="Isochorismatase-like_dom"/>
</dbReference>
<name>A0A0D6PI79_9PROT</name>
<dbReference type="PANTHER" id="PTHR43540">
    <property type="entry name" value="PEROXYUREIDOACRYLATE/UREIDOACRYLATE AMIDOHYDROLASE-RELATED"/>
    <property type="match status" value="1"/>
</dbReference>
<dbReference type="Proteomes" id="UP000032668">
    <property type="component" value="Unassembled WGS sequence"/>
</dbReference>
<dbReference type="CDD" id="cd00431">
    <property type="entry name" value="cysteine_hydrolases"/>
    <property type="match status" value="1"/>
</dbReference>
<dbReference type="EMBL" id="BANC01000089">
    <property type="protein sequence ID" value="GAN81362.1"/>
    <property type="molecule type" value="Genomic_DNA"/>
</dbReference>
<evidence type="ECO:0000256" key="1">
    <source>
        <dbReference type="ARBA" id="ARBA00022801"/>
    </source>
</evidence>
<dbReference type="OrthoDB" id="9807387at2"/>
<organism evidence="3 4">
    <name type="scientific">Acidocella aminolytica 101 = DSM 11237</name>
    <dbReference type="NCBI Taxonomy" id="1120923"/>
    <lineage>
        <taxon>Bacteria</taxon>
        <taxon>Pseudomonadati</taxon>
        <taxon>Pseudomonadota</taxon>
        <taxon>Alphaproteobacteria</taxon>
        <taxon>Acetobacterales</taxon>
        <taxon>Acidocellaceae</taxon>
        <taxon>Acidocella</taxon>
    </lineage>
</organism>
<reference evidence="3 4" key="1">
    <citation type="submission" date="2012-11" db="EMBL/GenBank/DDBJ databases">
        <title>Whole genome sequence of Acidocella aminolytica 101 = DSM 11237.</title>
        <authorList>
            <person name="Azuma Y."/>
            <person name="Higashiura N."/>
            <person name="Hirakawa H."/>
            <person name="Matsushita K."/>
        </authorList>
    </citation>
    <scope>NUCLEOTIDE SEQUENCE [LARGE SCALE GENOMIC DNA]</scope>
    <source>
        <strain evidence="4">101 / DSM 11237</strain>
    </source>
</reference>
<proteinExistence type="predicted"/>
<dbReference type="AlphaFoldDB" id="A0A0D6PI79"/>
<dbReference type="PANTHER" id="PTHR43540:SF1">
    <property type="entry name" value="ISOCHORISMATASE HYDROLASE"/>
    <property type="match status" value="1"/>
</dbReference>
<evidence type="ECO:0000313" key="3">
    <source>
        <dbReference type="EMBL" id="GAN81362.1"/>
    </source>
</evidence>
<sequence>MKDFGLSRNVPVVPAQTALLVIDVQNYTMETGGEYAGMDPAEKEATYGFFFREMRQRAIPNMQKLLSACRGKGIETVYTVMAALTRDGRDLSLDYKITGFFCHKDDWDAQVMDEVAPVGDEIVLPKGSSSVFISTHIHYLLRNMGTTQLIIVGALTDQCVDSAVRDACDLGYLVTLPVDACATQSQARHDSALANNKGYCRQVTTADLLVEIAAAG</sequence>
<dbReference type="RefSeq" id="WP_048879752.1">
    <property type="nucleotide sequence ID" value="NZ_BANC01000089.1"/>
</dbReference>
<keyword evidence="4" id="KW-1185">Reference proteome</keyword>
<keyword evidence="1" id="KW-0378">Hydrolase</keyword>
<accession>A0A0D6PI79</accession>